<evidence type="ECO:0000313" key="4">
    <source>
        <dbReference type="EMBL" id="KYF40186.1"/>
    </source>
</evidence>
<dbReference type="EMBL" id="AGQS02005535">
    <property type="protein sequence ID" value="KYF40186.1"/>
    <property type="molecule type" value="Genomic_DNA"/>
</dbReference>
<name>A0A139XN31_TOXGO</name>
<protein>
    <submittedName>
        <fullName evidence="4">SAG-related sequence SRS53C</fullName>
    </submittedName>
</protein>
<evidence type="ECO:0000313" key="5">
    <source>
        <dbReference type="Proteomes" id="UP000074247"/>
    </source>
</evidence>
<dbReference type="InterPro" id="IPR007226">
    <property type="entry name" value="SRS_dom"/>
</dbReference>
<reference evidence="4 5" key="1">
    <citation type="journal article" date="2016" name="Nat. Commun.">
        <title>Local admixture of amplified and diversified secreted pathogenesis determinants shapes mosaic Toxoplasma gondii genomes.</title>
        <authorList>
            <person name="Lorenzi H."/>
            <person name="Khan A."/>
            <person name="Behnke M.S."/>
            <person name="Namasivayam S."/>
            <person name="Swapna L.S."/>
            <person name="Hadjithomas M."/>
            <person name="Karamycheva S."/>
            <person name="Pinney D."/>
            <person name="Brunk B.P."/>
            <person name="Ajioka J.W."/>
            <person name="Ajzenberg D."/>
            <person name="Boothroyd J.C."/>
            <person name="Boyle J.P."/>
            <person name="Darde M.L."/>
            <person name="Diaz-Miranda M.A."/>
            <person name="Dubey J.P."/>
            <person name="Fritz H.M."/>
            <person name="Gennari S.M."/>
            <person name="Gregory B.D."/>
            <person name="Kim K."/>
            <person name="Saeij J.P."/>
            <person name="Su C."/>
            <person name="White M.W."/>
            <person name="Zhu X.Q."/>
            <person name="Howe D.K."/>
            <person name="Rosenthal B.M."/>
            <person name="Grigg M.E."/>
            <person name="Parkinson J."/>
            <person name="Liu L."/>
            <person name="Kissinger J.C."/>
            <person name="Roos D.S."/>
            <person name="Sibley L.D."/>
        </authorList>
    </citation>
    <scope>NUCLEOTIDE SEQUENCE [LARGE SCALE GENOMIC DNA]</scope>
    <source>
        <strain evidence="4 5">ARI</strain>
    </source>
</reference>
<evidence type="ECO:0000256" key="1">
    <source>
        <dbReference type="SAM" id="MobiDB-lite"/>
    </source>
</evidence>
<organism evidence="4 5">
    <name type="scientific">Toxoplasma gondii ARI</name>
    <dbReference type="NCBI Taxonomy" id="1074872"/>
    <lineage>
        <taxon>Eukaryota</taxon>
        <taxon>Sar</taxon>
        <taxon>Alveolata</taxon>
        <taxon>Apicomplexa</taxon>
        <taxon>Conoidasida</taxon>
        <taxon>Coccidia</taxon>
        <taxon>Eucoccidiorida</taxon>
        <taxon>Eimeriorina</taxon>
        <taxon>Sarcocystidae</taxon>
        <taxon>Toxoplasma</taxon>
    </lineage>
</organism>
<dbReference type="SUPFAM" id="SSF74877">
    <property type="entry name" value="Major surface antigen p30, SAG1"/>
    <property type="match status" value="2"/>
</dbReference>
<proteinExistence type="predicted"/>
<keyword evidence="2" id="KW-0732">Signal</keyword>
<dbReference type="Pfam" id="PF04092">
    <property type="entry name" value="SAG"/>
    <property type="match status" value="2"/>
</dbReference>
<dbReference type="Gene3D" id="2.60.40.1320">
    <property type="entry name" value="SRS domain"/>
    <property type="match status" value="2"/>
</dbReference>
<evidence type="ECO:0000259" key="3">
    <source>
        <dbReference type="Pfam" id="PF04092"/>
    </source>
</evidence>
<dbReference type="InterPro" id="IPR036755">
    <property type="entry name" value="SRS_dom_sf"/>
</dbReference>
<feature type="region of interest" description="Disordered" evidence="1">
    <location>
        <begin position="324"/>
        <end position="349"/>
    </location>
</feature>
<sequence>MIGALVLFVAVLMSGSALGSHEGAQNPPANICKGAAASESAGIAVEVNADSKKASFVCDSEAKNLSPPEKLGKVTQCHKNNALNNMVTLAELFGDGSEATVTSVADSAQGSAVTLTLASLPETAQTIYFGCTDETESSESPPAARVKQSTDGAGKKCTVTVIVPADPAANTCTLKKKFMDLKITSETKTVSFQCDTGIPMLSPAADTQIFDDKCEEQVTLSDVIPSAKMARRGSRYSFSVEELPETEVTLCYKCSTSAPAGSDRKEVSENNANACVVKIKVSTANLDSAASTTGVAASLLGLVFRLGVSVFFVQLFEALSRRRESHEARGNRATTPLTTFRSELRPRRD</sequence>
<dbReference type="Proteomes" id="UP000074247">
    <property type="component" value="Unassembled WGS sequence"/>
</dbReference>
<gene>
    <name evidence="4" type="ORF">TGARI_315390</name>
</gene>
<feature type="compositionally biased region" description="Polar residues" evidence="1">
    <location>
        <begin position="332"/>
        <end position="341"/>
    </location>
</feature>
<evidence type="ECO:0000256" key="2">
    <source>
        <dbReference type="SAM" id="SignalP"/>
    </source>
</evidence>
<dbReference type="OrthoDB" id="10300846at2759"/>
<feature type="chain" id="PRO_5007300844" evidence="2">
    <location>
        <begin position="20"/>
        <end position="349"/>
    </location>
</feature>
<feature type="domain" description="SRS" evidence="3">
    <location>
        <begin position="32"/>
        <end position="163"/>
    </location>
</feature>
<accession>A0A139XN31</accession>
<comment type="caution">
    <text evidence="4">The sequence shown here is derived from an EMBL/GenBank/DDBJ whole genome shotgun (WGS) entry which is preliminary data.</text>
</comment>
<dbReference type="VEuPathDB" id="ToxoDB:TGARI_315390"/>
<feature type="domain" description="SRS" evidence="3">
    <location>
        <begin position="171"/>
        <end position="281"/>
    </location>
</feature>
<feature type="signal peptide" evidence="2">
    <location>
        <begin position="1"/>
        <end position="19"/>
    </location>
</feature>
<dbReference type="AlphaFoldDB" id="A0A139XN31"/>
<dbReference type="GO" id="GO:0016020">
    <property type="term" value="C:membrane"/>
    <property type="evidence" value="ECO:0007669"/>
    <property type="project" value="InterPro"/>
</dbReference>